<dbReference type="InterPro" id="IPR056823">
    <property type="entry name" value="TEN-like_YD-shell"/>
</dbReference>
<dbReference type="Pfam" id="PF05593">
    <property type="entry name" value="RHS_repeat"/>
    <property type="match status" value="1"/>
</dbReference>
<dbReference type="NCBIfam" id="TIGR01643">
    <property type="entry name" value="YD_repeat_2x"/>
    <property type="match status" value="1"/>
</dbReference>
<evidence type="ECO:0000256" key="1">
    <source>
        <dbReference type="ARBA" id="ARBA00022737"/>
    </source>
</evidence>
<keyword evidence="4" id="KW-1185">Reference proteome</keyword>
<dbReference type="EMBL" id="QDKP01000017">
    <property type="protein sequence ID" value="PVM86019.1"/>
    <property type="molecule type" value="Genomic_DNA"/>
</dbReference>
<dbReference type="InterPro" id="IPR031325">
    <property type="entry name" value="RHS_repeat"/>
</dbReference>
<dbReference type="InterPro" id="IPR050708">
    <property type="entry name" value="T6SS_VgrG/RHS"/>
</dbReference>
<dbReference type="Pfam" id="PF25023">
    <property type="entry name" value="TEN_YD-shell"/>
    <property type="match status" value="1"/>
</dbReference>
<dbReference type="InterPro" id="IPR006530">
    <property type="entry name" value="YD"/>
</dbReference>
<sequence>MIRPDCGCRRFSLRFGVSLAALGVALAGGPVWSQALSGADYTTYFQYDAMRRPVLKIGPDPDGSGPLKRVAEKTTYDASGRVVRVELGVVSDASGSDFTVSQTTRTRYDASGNRTQVWANPGTSAASLTQTRYDGLNRAICTVTRMNATAFASLYDAGERPDACALTAQGGQGPDRVSKTEFDAAGQTLKTMQAVGLAEQRTYATWTYTANGKQQTITDANGNKTTLAYDGFDRLKYQYFPSPTRGSGVSSTTDYEEYGYDANGNRVGWRRRDTTITGYGYDALNRMTAKEGPGFATVNYVYDLSGRPTSVHFHASGQGVAYGYDTAGRQTGETTFGRALTYEYDKAGNRTVMRWPDGYYVVNALDGAGRLKSVALTTNTPFVTYGFDNQGRRTSASLFNGATSSWGYDAGDRLTSLAHDLPGTAQDVSFGFAYNPAGQATSQSTSNSAYAWNAPTVGLAATADGLNRDAAIAAAGGYGLKQNLINDGAGRAFGYDGESRLIRMNGPATAELEYDPLGRLSKTTINGAVTQFLYAGDKLVAEYDGAGAVLRRYAPSYGVDEAIVWWEGADNLTPRSLHTDRQGSVIAAANYGSAQVYTYGPYGEPGDNWNVGSRFRYTGQIALQELRLYHYKARAYDPARGWFLQTDPIGYKDDLNLYAYTGGDPLNKTDPTGNCRTRDKEGECQVTNTAGEEGDKAAKDLQAQVRRVDHAIRSLDPKAKLTVSIGGGKPREMSGAQVKRAWAKTDWAVVPNGTKINDYGAGIDRNGQFRGTPSYLESFRDSATRWQRDADEATRSVVIHDFGHRTRIGEAIARMYPWNTQFDNQEKATSKLGKAIGETIGETFNCATFDLGC</sequence>
<protein>
    <recommendedName>
        <fullName evidence="2">Teneurin-like YD-shell domain-containing protein</fullName>
    </recommendedName>
</protein>
<proteinExistence type="predicted"/>
<evidence type="ECO:0000313" key="4">
    <source>
        <dbReference type="Proteomes" id="UP000244913"/>
    </source>
</evidence>
<evidence type="ECO:0000313" key="3">
    <source>
        <dbReference type="EMBL" id="PVM86019.1"/>
    </source>
</evidence>
<feature type="domain" description="Teneurin-like YD-shell" evidence="2">
    <location>
        <begin position="257"/>
        <end position="418"/>
    </location>
</feature>
<dbReference type="PANTHER" id="PTHR32305">
    <property type="match status" value="1"/>
</dbReference>
<gene>
    <name evidence="3" type="ORF">DDF65_06240</name>
</gene>
<dbReference type="NCBIfam" id="TIGR03696">
    <property type="entry name" value="Rhs_assc_core"/>
    <property type="match status" value="1"/>
</dbReference>
<dbReference type="RefSeq" id="WP_116565584.1">
    <property type="nucleotide sequence ID" value="NZ_QDKP01000017.1"/>
</dbReference>
<dbReference type="InterPro" id="IPR022385">
    <property type="entry name" value="Rhs_assc_core"/>
</dbReference>
<dbReference type="AlphaFoldDB" id="A0A2T9JQN1"/>
<accession>A0A2T9JQN1</accession>
<name>A0A2T9JQN1_9CAUL</name>
<keyword evidence="1" id="KW-0677">Repeat</keyword>
<dbReference type="PANTHER" id="PTHR32305:SF15">
    <property type="entry name" value="PROTEIN RHSA-RELATED"/>
    <property type="match status" value="1"/>
</dbReference>
<comment type="caution">
    <text evidence="3">The sequence shown here is derived from an EMBL/GenBank/DDBJ whole genome shotgun (WGS) entry which is preliminary data.</text>
</comment>
<dbReference type="Gene3D" id="2.180.10.10">
    <property type="entry name" value="RHS repeat-associated core"/>
    <property type="match status" value="3"/>
</dbReference>
<reference evidence="3 4" key="1">
    <citation type="submission" date="2018-04" db="EMBL/GenBank/DDBJ databases">
        <title>The genome sequence of Caulobacter sp. 736.</title>
        <authorList>
            <person name="Gao J."/>
            <person name="Sun J."/>
        </authorList>
    </citation>
    <scope>NUCLEOTIDE SEQUENCE [LARGE SCALE GENOMIC DNA]</scope>
    <source>
        <strain evidence="3 4">736</strain>
    </source>
</reference>
<dbReference type="Proteomes" id="UP000244913">
    <property type="component" value="Unassembled WGS sequence"/>
</dbReference>
<organism evidence="3 4">
    <name type="scientific">Caulobacter radicis</name>
    <dbReference type="NCBI Taxonomy" id="2172650"/>
    <lineage>
        <taxon>Bacteria</taxon>
        <taxon>Pseudomonadati</taxon>
        <taxon>Pseudomonadota</taxon>
        <taxon>Alphaproteobacteria</taxon>
        <taxon>Caulobacterales</taxon>
        <taxon>Caulobacteraceae</taxon>
        <taxon>Caulobacter</taxon>
    </lineage>
</organism>
<evidence type="ECO:0000259" key="2">
    <source>
        <dbReference type="Pfam" id="PF25023"/>
    </source>
</evidence>